<dbReference type="EMBL" id="CP036318">
    <property type="protein sequence ID" value="QDV57893.1"/>
    <property type="molecule type" value="Genomic_DNA"/>
</dbReference>
<gene>
    <name evidence="5" type="primary">mcbR_1</name>
    <name evidence="5" type="ORF">Mal33_39080</name>
</gene>
<reference evidence="5 6" key="1">
    <citation type="submission" date="2019-02" db="EMBL/GenBank/DDBJ databases">
        <title>Deep-cultivation of Planctomycetes and their phenomic and genomic characterization uncovers novel biology.</title>
        <authorList>
            <person name="Wiegand S."/>
            <person name="Jogler M."/>
            <person name="Boedeker C."/>
            <person name="Pinto D."/>
            <person name="Vollmers J."/>
            <person name="Rivas-Marin E."/>
            <person name="Kohn T."/>
            <person name="Peeters S.H."/>
            <person name="Heuer A."/>
            <person name="Rast P."/>
            <person name="Oberbeckmann S."/>
            <person name="Bunk B."/>
            <person name="Jeske O."/>
            <person name="Meyerdierks A."/>
            <person name="Storesund J.E."/>
            <person name="Kallscheuer N."/>
            <person name="Luecker S."/>
            <person name="Lage O.M."/>
            <person name="Pohl T."/>
            <person name="Merkel B.J."/>
            <person name="Hornburger P."/>
            <person name="Mueller R.-W."/>
            <person name="Bruemmer F."/>
            <person name="Labrenz M."/>
            <person name="Spormann A.M."/>
            <person name="Op den Camp H."/>
            <person name="Overmann J."/>
            <person name="Amann R."/>
            <person name="Jetten M.S.M."/>
            <person name="Mascher T."/>
            <person name="Medema M.H."/>
            <person name="Devos D.P."/>
            <person name="Kaster A.-K."/>
            <person name="Ovreas L."/>
            <person name="Rohde M."/>
            <person name="Galperin M.Y."/>
            <person name="Jogler C."/>
        </authorList>
    </citation>
    <scope>NUCLEOTIDE SEQUENCE [LARGE SCALE GENOMIC DNA]</scope>
    <source>
        <strain evidence="5 6">Mal33</strain>
    </source>
</reference>
<keyword evidence="6" id="KW-1185">Reference proteome</keyword>
<dbReference type="PANTHER" id="PTHR43537">
    <property type="entry name" value="TRANSCRIPTIONAL REGULATOR, GNTR FAMILY"/>
    <property type="match status" value="1"/>
</dbReference>
<dbReference type="PROSITE" id="PS50949">
    <property type="entry name" value="HTH_GNTR"/>
    <property type="match status" value="1"/>
</dbReference>
<protein>
    <submittedName>
        <fullName evidence="5">HTH-type transcriptional regulator McbR</fullName>
    </submittedName>
</protein>
<dbReference type="InterPro" id="IPR000524">
    <property type="entry name" value="Tscrpt_reg_HTH_GntR"/>
</dbReference>
<sequence length="231" mass="26034">MEQTLAERSYDYIRNKLACGDLAPGMRLVNRVLASEIGVSVIPVREAIHRLASEGLIEHVPGSGAFVRKSDPQAIDDLYVLRDALESCAAGEAALHITEFQIDELVSILDEALELAKQITQSRKQHATKTQMIAWLATEQRFHELVFEAARNQLLAKVAQEHRAIGQIFDAQRDNPQLLTSDVANQTCAGKSELIKAFRQRDQRKARELMSEQIQRGRKEVMRHIRAATKR</sequence>
<keyword evidence="3" id="KW-0804">Transcription</keyword>
<dbReference type="AlphaFoldDB" id="A0A518IXT0"/>
<proteinExistence type="predicted"/>
<dbReference type="Gene3D" id="1.10.10.10">
    <property type="entry name" value="Winged helix-like DNA-binding domain superfamily/Winged helix DNA-binding domain"/>
    <property type="match status" value="1"/>
</dbReference>
<dbReference type="GO" id="GO:0003677">
    <property type="term" value="F:DNA binding"/>
    <property type="evidence" value="ECO:0007669"/>
    <property type="project" value="UniProtKB-KW"/>
</dbReference>
<dbReference type="Pfam" id="PF00392">
    <property type="entry name" value="GntR"/>
    <property type="match status" value="1"/>
</dbReference>
<dbReference type="InterPro" id="IPR036388">
    <property type="entry name" value="WH-like_DNA-bd_sf"/>
</dbReference>
<dbReference type="InterPro" id="IPR008920">
    <property type="entry name" value="TF_FadR/GntR_C"/>
</dbReference>
<dbReference type="InterPro" id="IPR011711">
    <property type="entry name" value="GntR_C"/>
</dbReference>
<evidence type="ECO:0000256" key="1">
    <source>
        <dbReference type="ARBA" id="ARBA00023015"/>
    </source>
</evidence>
<dbReference type="PANTHER" id="PTHR43537:SF24">
    <property type="entry name" value="GLUCONATE OPERON TRANSCRIPTIONAL REPRESSOR"/>
    <property type="match status" value="1"/>
</dbReference>
<dbReference type="InterPro" id="IPR036390">
    <property type="entry name" value="WH_DNA-bd_sf"/>
</dbReference>
<dbReference type="RefSeq" id="WP_145287673.1">
    <property type="nucleotide sequence ID" value="NZ_CP036318.1"/>
</dbReference>
<accession>A0A518IXT0</accession>
<dbReference type="GO" id="GO:0003700">
    <property type="term" value="F:DNA-binding transcription factor activity"/>
    <property type="evidence" value="ECO:0007669"/>
    <property type="project" value="InterPro"/>
</dbReference>
<evidence type="ECO:0000313" key="5">
    <source>
        <dbReference type="EMBL" id="QDV57893.1"/>
    </source>
</evidence>
<evidence type="ECO:0000313" key="6">
    <source>
        <dbReference type="Proteomes" id="UP000316770"/>
    </source>
</evidence>
<dbReference type="SMART" id="SM00345">
    <property type="entry name" value="HTH_GNTR"/>
    <property type="match status" value="1"/>
</dbReference>
<dbReference type="SUPFAM" id="SSF48008">
    <property type="entry name" value="GntR ligand-binding domain-like"/>
    <property type="match status" value="1"/>
</dbReference>
<dbReference type="Gene3D" id="1.20.120.530">
    <property type="entry name" value="GntR ligand-binding domain-like"/>
    <property type="match status" value="1"/>
</dbReference>
<name>A0A518IXT0_9BACT</name>
<feature type="domain" description="HTH gntR-type" evidence="4">
    <location>
        <begin position="3"/>
        <end position="70"/>
    </location>
</feature>
<dbReference type="CDD" id="cd07377">
    <property type="entry name" value="WHTH_GntR"/>
    <property type="match status" value="1"/>
</dbReference>
<keyword evidence="2" id="KW-0238">DNA-binding</keyword>
<evidence type="ECO:0000256" key="3">
    <source>
        <dbReference type="ARBA" id="ARBA00023163"/>
    </source>
</evidence>
<dbReference type="SMART" id="SM00895">
    <property type="entry name" value="FCD"/>
    <property type="match status" value="1"/>
</dbReference>
<organism evidence="5 6">
    <name type="scientific">Rosistilla oblonga</name>
    <dbReference type="NCBI Taxonomy" id="2527990"/>
    <lineage>
        <taxon>Bacteria</taxon>
        <taxon>Pseudomonadati</taxon>
        <taxon>Planctomycetota</taxon>
        <taxon>Planctomycetia</taxon>
        <taxon>Pirellulales</taxon>
        <taxon>Pirellulaceae</taxon>
        <taxon>Rosistilla</taxon>
    </lineage>
</organism>
<dbReference type="Pfam" id="PF07729">
    <property type="entry name" value="FCD"/>
    <property type="match status" value="1"/>
</dbReference>
<keyword evidence="1" id="KW-0805">Transcription regulation</keyword>
<evidence type="ECO:0000259" key="4">
    <source>
        <dbReference type="PROSITE" id="PS50949"/>
    </source>
</evidence>
<evidence type="ECO:0000256" key="2">
    <source>
        <dbReference type="ARBA" id="ARBA00023125"/>
    </source>
</evidence>
<dbReference type="Proteomes" id="UP000316770">
    <property type="component" value="Chromosome"/>
</dbReference>
<dbReference type="SUPFAM" id="SSF46785">
    <property type="entry name" value="Winged helix' DNA-binding domain"/>
    <property type="match status" value="1"/>
</dbReference>